<comment type="caution">
    <text evidence="8">The sequence shown here is derived from an EMBL/GenBank/DDBJ whole genome shotgun (WGS) entry which is preliminary data.</text>
</comment>
<evidence type="ECO:0000256" key="2">
    <source>
        <dbReference type="ARBA" id="ARBA00005896"/>
    </source>
</evidence>
<name>A0AAN7ZQ20_9PEZI</name>
<keyword evidence="3" id="KW-0479">Metal-binding</keyword>
<protein>
    <recommendedName>
        <fullName evidence="7">TauD/TfdA-like domain-containing protein</fullName>
    </recommendedName>
</protein>
<evidence type="ECO:0000256" key="5">
    <source>
        <dbReference type="ARBA" id="ARBA00023002"/>
    </source>
</evidence>
<keyword evidence="4" id="KW-0223">Dioxygenase</keyword>
<gene>
    <name evidence="8" type="ORF">LTR97_002198</name>
</gene>
<proteinExistence type="inferred from homology"/>
<reference evidence="8" key="1">
    <citation type="submission" date="2023-08" db="EMBL/GenBank/DDBJ databases">
        <title>Black Yeasts Isolated from many extreme environments.</title>
        <authorList>
            <person name="Coleine C."/>
            <person name="Stajich J.E."/>
            <person name="Selbmann L."/>
        </authorList>
    </citation>
    <scope>NUCLEOTIDE SEQUENCE</scope>
    <source>
        <strain evidence="8">CCFEE 5810</strain>
    </source>
</reference>
<dbReference type="SUPFAM" id="SSF51197">
    <property type="entry name" value="Clavaminate synthase-like"/>
    <property type="match status" value="1"/>
</dbReference>
<dbReference type="InterPro" id="IPR051323">
    <property type="entry name" value="AtsK-like"/>
</dbReference>
<dbReference type="PANTHER" id="PTHR30468:SF10">
    <property type="entry name" value="TAUD_TFDA-LIKE DOMAIN-CONTAINING PROTEIN"/>
    <property type="match status" value="1"/>
</dbReference>
<comment type="cofactor">
    <cofactor evidence="1">
        <name>Fe(2+)</name>
        <dbReference type="ChEBI" id="CHEBI:29033"/>
    </cofactor>
</comment>
<comment type="similarity">
    <text evidence="2">Belongs to the TfdA dioxygenase family.</text>
</comment>
<evidence type="ECO:0000256" key="4">
    <source>
        <dbReference type="ARBA" id="ARBA00022964"/>
    </source>
</evidence>
<dbReference type="InterPro" id="IPR003819">
    <property type="entry name" value="TauD/TfdA-like"/>
</dbReference>
<evidence type="ECO:0000313" key="8">
    <source>
        <dbReference type="EMBL" id="KAK5705084.1"/>
    </source>
</evidence>
<evidence type="ECO:0000256" key="1">
    <source>
        <dbReference type="ARBA" id="ARBA00001954"/>
    </source>
</evidence>
<keyword evidence="6" id="KW-0408">Iron</keyword>
<dbReference type="PANTHER" id="PTHR30468">
    <property type="entry name" value="ALPHA-KETOGLUTARATE-DEPENDENT SULFONATE DIOXYGENASE"/>
    <property type="match status" value="1"/>
</dbReference>
<evidence type="ECO:0000313" key="9">
    <source>
        <dbReference type="Proteomes" id="UP001310594"/>
    </source>
</evidence>
<feature type="domain" description="TauD/TfdA-like" evidence="7">
    <location>
        <begin position="49"/>
        <end position="299"/>
    </location>
</feature>
<organism evidence="8 9">
    <name type="scientific">Elasticomyces elasticus</name>
    <dbReference type="NCBI Taxonomy" id="574655"/>
    <lineage>
        <taxon>Eukaryota</taxon>
        <taxon>Fungi</taxon>
        <taxon>Dikarya</taxon>
        <taxon>Ascomycota</taxon>
        <taxon>Pezizomycotina</taxon>
        <taxon>Dothideomycetes</taxon>
        <taxon>Dothideomycetidae</taxon>
        <taxon>Mycosphaerellales</taxon>
        <taxon>Teratosphaeriaceae</taxon>
        <taxon>Elasticomyces</taxon>
    </lineage>
</organism>
<dbReference type="InterPro" id="IPR042098">
    <property type="entry name" value="TauD-like_sf"/>
</dbReference>
<dbReference type="GO" id="GO:0016706">
    <property type="term" value="F:2-oxoglutarate-dependent dioxygenase activity"/>
    <property type="evidence" value="ECO:0007669"/>
    <property type="project" value="TreeGrafter"/>
</dbReference>
<dbReference type="AlphaFoldDB" id="A0AAN7ZQ20"/>
<dbReference type="EMBL" id="JAVRQU010000003">
    <property type="protein sequence ID" value="KAK5705084.1"/>
    <property type="molecule type" value="Genomic_DNA"/>
</dbReference>
<evidence type="ECO:0000256" key="3">
    <source>
        <dbReference type="ARBA" id="ARBA00022723"/>
    </source>
</evidence>
<evidence type="ECO:0000259" key="7">
    <source>
        <dbReference type="Pfam" id="PF02668"/>
    </source>
</evidence>
<dbReference type="GO" id="GO:0005737">
    <property type="term" value="C:cytoplasm"/>
    <property type="evidence" value="ECO:0007669"/>
    <property type="project" value="TreeGrafter"/>
</dbReference>
<accession>A0AAN7ZQ20</accession>
<sequence length="304" mass="33932">MAPSAVDVLPEPEFIESGNRLKTKATAGESTIREPLQYSVSLDEYESFDVTNVIGKEFPALQLSQILSDDTKIRDLAVTVSQRGVVFFRNQDLTIDDQKLLGQKLGELTGKPKTSKLHKHALLNSKRGLSVDENGRVDDEISIISSEQNRRLYEDRYKVASKHLASEGWHADITFERVPSDYAILKIVQPPEDAGGDTLWASGYEAYDRLSPAFKRLAESLTATHYQPEFNRTAAKYGLELIDDERGAPENKGLDFQATHPVVRTNPVTGWKSLFGAGGQVKNGWIDDVSPRESELLKEYSFKS</sequence>
<evidence type="ECO:0000256" key="6">
    <source>
        <dbReference type="ARBA" id="ARBA00023004"/>
    </source>
</evidence>
<dbReference type="GO" id="GO:0046872">
    <property type="term" value="F:metal ion binding"/>
    <property type="evidence" value="ECO:0007669"/>
    <property type="project" value="UniProtKB-KW"/>
</dbReference>
<dbReference type="Gene3D" id="3.60.130.10">
    <property type="entry name" value="Clavaminate synthase-like"/>
    <property type="match status" value="1"/>
</dbReference>
<dbReference type="Pfam" id="PF02668">
    <property type="entry name" value="TauD"/>
    <property type="match status" value="1"/>
</dbReference>
<dbReference type="Proteomes" id="UP001310594">
    <property type="component" value="Unassembled WGS sequence"/>
</dbReference>
<keyword evidence="5" id="KW-0560">Oxidoreductase</keyword>